<reference evidence="1" key="1">
    <citation type="journal article" date="2015" name="Nature">
        <title>Complex archaea that bridge the gap between prokaryotes and eukaryotes.</title>
        <authorList>
            <person name="Spang A."/>
            <person name="Saw J.H."/>
            <person name="Jorgensen S.L."/>
            <person name="Zaremba-Niedzwiedzka K."/>
            <person name="Martijn J."/>
            <person name="Lind A.E."/>
            <person name="van Eijk R."/>
            <person name="Schleper C."/>
            <person name="Guy L."/>
            <person name="Ettema T.J."/>
        </authorList>
    </citation>
    <scope>NUCLEOTIDE SEQUENCE</scope>
</reference>
<organism evidence="1">
    <name type="scientific">marine sediment metagenome</name>
    <dbReference type="NCBI Taxonomy" id="412755"/>
    <lineage>
        <taxon>unclassified sequences</taxon>
        <taxon>metagenomes</taxon>
        <taxon>ecological metagenomes</taxon>
    </lineage>
</organism>
<name>A0A0F9MRG8_9ZZZZ</name>
<evidence type="ECO:0008006" key="2">
    <source>
        <dbReference type="Google" id="ProtNLM"/>
    </source>
</evidence>
<proteinExistence type="predicted"/>
<dbReference type="AlphaFoldDB" id="A0A0F9MRG8"/>
<dbReference type="EMBL" id="LAZR01004291">
    <property type="protein sequence ID" value="KKN09945.1"/>
    <property type="molecule type" value="Genomic_DNA"/>
</dbReference>
<accession>A0A0F9MRG8</accession>
<comment type="caution">
    <text evidence="1">The sequence shown here is derived from an EMBL/GenBank/DDBJ whole genome shotgun (WGS) entry which is preliminary data.</text>
</comment>
<protein>
    <recommendedName>
        <fullName evidence="2">Lipoprotein</fullName>
    </recommendedName>
</protein>
<dbReference type="PROSITE" id="PS51257">
    <property type="entry name" value="PROKAR_LIPOPROTEIN"/>
    <property type="match status" value="1"/>
</dbReference>
<gene>
    <name evidence="1" type="ORF">LCGC14_1041580</name>
</gene>
<evidence type="ECO:0000313" key="1">
    <source>
        <dbReference type="EMBL" id="KKN09945.1"/>
    </source>
</evidence>
<sequence length="51" mass="5390">MTRVLIGLLCLVALGCTARHTWKIDSTGDCTIAVKLDLSGLRAVPTPVPGR</sequence>